<comment type="caution">
    <text evidence="2">The sequence shown here is derived from an EMBL/GenBank/DDBJ whole genome shotgun (WGS) entry which is preliminary data.</text>
</comment>
<evidence type="ECO:0000256" key="1">
    <source>
        <dbReference type="SAM" id="SignalP"/>
    </source>
</evidence>
<dbReference type="STRING" id="1886670.PTI45_04700"/>
<keyword evidence="1" id="KW-0732">Signal</keyword>
<dbReference type="CDD" id="cd15482">
    <property type="entry name" value="Sialidase_non-viral"/>
    <property type="match status" value="1"/>
</dbReference>
<dbReference type="Proteomes" id="UP000094578">
    <property type="component" value="Unassembled WGS sequence"/>
</dbReference>
<keyword evidence="3" id="KW-1185">Reference proteome</keyword>
<evidence type="ECO:0000313" key="2">
    <source>
        <dbReference type="EMBL" id="ODP25969.1"/>
    </source>
</evidence>
<dbReference type="InterPro" id="IPR036278">
    <property type="entry name" value="Sialidase_sf"/>
</dbReference>
<dbReference type="RefSeq" id="WP_069329998.1">
    <property type="nucleotide sequence ID" value="NZ_MDER01000107.1"/>
</dbReference>
<proteinExistence type="predicted"/>
<organism evidence="2 3">
    <name type="scientific">Paenibacillus nuruki</name>
    <dbReference type="NCBI Taxonomy" id="1886670"/>
    <lineage>
        <taxon>Bacteria</taxon>
        <taxon>Bacillati</taxon>
        <taxon>Bacillota</taxon>
        <taxon>Bacilli</taxon>
        <taxon>Bacillales</taxon>
        <taxon>Paenibacillaceae</taxon>
        <taxon>Paenibacillus</taxon>
    </lineage>
</organism>
<protein>
    <submittedName>
        <fullName evidence="2">Uncharacterized protein</fullName>
    </submittedName>
</protein>
<accession>A0A1E3KWQ4</accession>
<reference evidence="2 3" key="1">
    <citation type="submission" date="2016-08" db="EMBL/GenBank/DDBJ databases">
        <title>Genome sequencing of Paenibacillus sp. TI45-13ar, isolated from Korean traditional nuruk.</title>
        <authorList>
            <person name="Kim S.-J."/>
        </authorList>
    </citation>
    <scope>NUCLEOTIDE SEQUENCE [LARGE SCALE GENOMIC DNA]</scope>
    <source>
        <strain evidence="2 3">TI45-13ar</strain>
    </source>
</reference>
<dbReference type="AlphaFoldDB" id="A0A1E3KWQ4"/>
<feature type="signal peptide" evidence="1">
    <location>
        <begin position="1"/>
        <end position="34"/>
    </location>
</feature>
<name>A0A1E3KWQ4_9BACL</name>
<dbReference type="SUPFAM" id="SSF50939">
    <property type="entry name" value="Sialidases"/>
    <property type="match status" value="1"/>
</dbReference>
<dbReference type="EMBL" id="MDER01000107">
    <property type="protein sequence ID" value="ODP25969.1"/>
    <property type="molecule type" value="Genomic_DNA"/>
</dbReference>
<evidence type="ECO:0000313" key="3">
    <source>
        <dbReference type="Proteomes" id="UP000094578"/>
    </source>
</evidence>
<sequence>MMITKKKIIQFSLICTACAGILVSVSPLSLPATTQVVSAASSKADQSTDVTSKLQLVGQPFSTPAYARNVWDMQVFDGKIYLGHGNSSNAEPSPNAGPIPIVYYNPQTSQFVTEKVTYTDPKTGKQSTEDATSEEQIDTFKILKGKLYIPGNDSKSEQWSFGNFYKLDGGQWNKYRNLPDGIHVYDMAYYHGKLLAAIGTDTAPKVLISDDNGENWKELAQIKGLGTRAYKFFEFKGTLYAAAILMPNNNIWGDQTHLLAIDKKFNVTQQQVSGTNLLPGMTYVQTAGKTPYMKMGKTVVFRKQLAYIVGDVYNDAQLAPKALIVTKNIADPARTVTFPDTHALPTDIITRPNKTYVLTYTKQADGSYINRVYMTKNLTKWTQILQFNQDTYAKSFEELDGDFYFGLGTDTKPVSESAGKILKVKASDLKGKS</sequence>
<gene>
    <name evidence="2" type="ORF">PTI45_04700</name>
</gene>
<feature type="chain" id="PRO_5038993985" evidence="1">
    <location>
        <begin position="35"/>
        <end position="433"/>
    </location>
</feature>